<feature type="chain" id="PRO_5047486131" evidence="2">
    <location>
        <begin position="24"/>
        <end position="287"/>
    </location>
</feature>
<comment type="caution">
    <text evidence="4">The sequence shown here is derived from an EMBL/GenBank/DDBJ whole genome shotgun (WGS) entry which is preliminary data.</text>
</comment>
<dbReference type="PROSITE" id="PS51677">
    <property type="entry name" value="NODB"/>
    <property type="match status" value="1"/>
</dbReference>
<organism evidence="4 5">
    <name type="scientific">Tumebacillus amylolyticus</name>
    <dbReference type="NCBI Taxonomy" id="2801339"/>
    <lineage>
        <taxon>Bacteria</taxon>
        <taxon>Bacillati</taxon>
        <taxon>Bacillota</taxon>
        <taxon>Bacilli</taxon>
        <taxon>Bacillales</taxon>
        <taxon>Alicyclobacillaceae</taxon>
        <taxon>Tumebacillus</taxon>
    </lineage>
</organism>
<dbReference type="RefSeq" id="WP_201631111.1">
    <property type="nucleotide sequence ID" value="NZ_JAEQNB010000001.1"/>
</dbReference>
<dbReference type="CDD" id="cd10944">
    <property type="entry name" value="CE4_SmPgdA_like"/>
    <property type="match status" value="1"/>
</dbReference>
<reference evidence="4 5" key="1">
    <citation type="submission" date="2021-01" db="EMBL/GenBank/DDBJ databases">
        <title>Tumebacillus sp. strain ITR2 16S ribosomal RNA gene Genome sequencing and assembly.</title>
        <authorList>
            <person name="Kang M."/>
        </authorList>
    </citation>
    <scope>NUCLEOTIDE SEQUENCE [LARGE SCALE GENOMIC DNA]</scope>
    <source>
        <strain evidence="4 5">ITR2</strain>
    </source>
</reference>
<accession>A0ABS1J6I8</accession>
<name>A0ABS1J6I8_9BACL</name>
<keyword evidence="2" id="KW-0732">Signal</keyword>
<dbReference type="SUPFAM" id="SSF88713">
    <property type="entry name" value="Glycoside hydrolase/deacetylase"/>
    <property type="match status" value="1"/>
</dbReference>
<dbReference type="PANTHER" id="PTHR10587:SF125">
    <property type="entry name" value="POLYSACCHARIDE DEACETYLASE YHEN-RELATED"/>
    <property type="match status" value="1"/>
</dbReference>
<dbReference type="InterPro" id="IPR002509">
    <property type="entry name" value="NODB_dom"/>
</dbReference>
<sequence>MKPYIVLAAAVALVLTGVLTEQALPHTEKVSSQNTAQSKAPVQREVQKVSDLPEADPKPQHVISSVPPAPPTPQPIPGKVAYLTFDDGPSENTARILDTLNNEHIHGTFFVIGNSTPNGQDLLRRIVNDGNAIGNHTYSHNYTKIYKSLPAFLEDFNRNEAQIEQATGIHTTLMRFPGGTNNTVSIQAGGKGIMHKIAGEMTKEGYVYFDWNVSSGDASGNNIPAATLIDNVLTQSKGKDTVVILLHDALAKSTTCDALPAIIQGLRQQGFSFDKLNAQSPAYQFRS</sequence>
<feature type="region of interest" description="Disordered" evidence="1">
    <location>
        <begin position="26"/>
        <end position="78"/>
    </location>
</feature>
<evidence type="ECO:0000313" key="4">
    <source>
        <dbReference type="EMBL" id="MBL0385684.1"/>
    </source>
</evidence>
<dbReference type="InterPro" id="IPR011330">
    <property type="entry name" value="Glyco_hydro/deAcase_b/a-brl"/>
</dbReference>
<dbReference type="Gene3D" id="3.20.20.370">
    <property type="entry name" value="Glycoside hydrolase/deacetylase"/>
    <property type="match status" value="1"/>
</dbReference>
<dbReference type="Pfam" id="PF01522">
    <property type="entry name" value="Polysacc_deac_1"/>
    <property type="match status" value="1"/>
</dbReference>
<feature type="compositionally biased region" description="Pro residues" evidence="1">
    <location>
        <begin position="67"/>
        <end position="76"/>
    </location>
</feature>
<dbReference type="PANTHER" id="PTHR10587">
    <property type="entry name" value="GLYCOSYL TRANSFERASE-RELATED"/>
    <property type="match status" value="1"/>
</dbReference>
<feature type="signal peptide" evidence="2">
    <location>
        <begin position="1"/>
        <end position="23"/>
    </location>
</feature>
<gene>
    <name evidence="4" type="ORF">JJB07_03385</name>
</gene>
<evidence type="ECO:0000256" key="1">
    <source>
        <dbReference type="SAM" id="MobiDB-lite"/>
    </source>
</evidence>
<feature type="compositionally biased region" description="Polar residues" evidence="1">
    <location>
        <begin position="30"/>
        <end position="40"/>
    </location>
</feature>
<evidence type="ECO:0000313" key="5">
    <source>
        <dbReference type="Proteomes" id="UP000602284"/>
    </source>
</evidence>
<evidence type="ECO:0000256" key="2">
    <source>
        <dbReference type="SAM" id="SignalP"/>
    </source>
</evidence>
<feature type="domain" description="NodB homology" evidence="3">
    <location>
        <begin position="79"/>
        <end position="274"/>
    </location>
</feature>
<protein>
    <submittedName>
        <fullName evidence="4">Polysaccharide deacetylase</fullName>
    </submittedName>
</protein>
<keyword evidence="5" id="KW-1185">Reference proteome</keyword>
<proteinExistence type="predicted"/>
<dbReference type="Proteomes" id="UP000602284">
    <property type="component" value="Unassembled WGS sequence"/>
</dbReference>
<evidence type="ECO:0000259" key="3">
    <source>
        <dbReference type="PROSITE" id="PS51677"/>
    </source>
</evidence>
<dbReference type="InterPro" id="IPR050248">
    <property type="entry name" value="Polysacc_deacetylase_ArnD"/>
</dbReference>
<dbReference type="EMBL" id="JAEQNB010000001">
    <property type="protein sequence ID" value="MBL0385684.1"/>
    <property type="molecule type" value="Genomic_DNA"/>
</dbReference>